<reference evidence="2" key="1">
    <citation type="journal article" date="2013" name="Proc. Natl. Acad. Sci. U.S.A.">
        <title>Genome structure and metabolic features in the red seaweed Chondrus crispus shed light on evolution of the Archaeplastida.</title>
        <authorList>
            <person name="Collen J."/>
            <person name="Porcel B."/>
            <person name="Carre W."/>
            <person name="Ball S.G."/>
            <person name="Chaparro C."/>
            <person name="Tonon T."/>
            <person name="Barbeyron T."/>
            <person name="Michel G."/>
            <person name="Noel B."/>
            <person name="Valentin K."/>
            <person name="Elias M."/>
            <person name="Artiguenave F."/>
            <person name="Arun A."/>
            <person name="Aury J.M."/>
            <person name="Barbosa-Neto J.F."/>
            <person name="Bothwell J.H."/>
            <person name="Bouget F.Y."/>
            <person name="Brillet L."/>
            <person name="Cabello-Hurtado F."/>
            <person name="Capella-Gutierrez S."/>
            <person name="Charrier B."/>
            <person name="Cladiere L."/>
            <person name="Cock J.M."/>
            <person name="Coelho S.M."/>
            <person name="Colleoni C."/>
            <person name="Czjzek M."/>
            <person name="Da Silva C."/>
            <person name="Delage L."/>
            <person name="Denoeud F."/>
            <person name="Deschamps P."/>
            <person name="Dittami S.M."/>
            <person name="Gabaldon T."/>
            <person name="Gachon C.M."/>
            <person name="Groisillier A."/>
            <person name="Herve C."/>
            <person name="Jabbari K."/>
            <person name="Katinka M."/>
            <person name="Kloareg B."/>
            <person name="Kowalczyk N."/>
            <person name="Labadie K."/>
            <person name="Leblanc C."/>
            <person name="Lopez P.J."/>
            <person name="McLachlan D.H."/>
            <person name="Meslet-Cladiere L."/>
            <person name="Moustafa A."/>
            <person name="Nehr Z."/>
            <person name="Nyvall Collen P."/>
            <person name="Panaud O."/>
            <person name="Partensky F."/>
            <person name="Poulain J."/>
            <person name="Rensing S.A."/>
            <person name="Rousvoal S."/>
            <person name="Samson G."/>
            <person name="Symeonidi A."/>
            <person name="Weissenbach J."/>
            <person name="Zambounis A."/>
            <person name="Wincker P."/>
            <person name="Boyen C."/>
        </authorList>
    </citation>
    <scope>NUCLEOTIDE SEQUENCE [LARGE SCALE GENOMIC DNA]</scope>
    <source>
        <strain evidence="2">cv. Stackhouse</strain>
    </source>
</reference>
<sequence length="187" mass="19878">MPQGEPIRLHRLRSLLLFGRPLTHLHGQGELGVTEEVAEIVGGGVGDSETSGVISSGVCIISSGVCIISSGVCVIGSMVEITGVSVIGPGVSEIVGGGDTDTSGSQHCHPLSPFRWHRWTSQPSYTCRRHCRPARRRGLPLAKHRHGHCEVCLNAAPAVVPCTLFGESIRTTHAISKTKTFILDEIS</sequence>
<dbReference type="KEGG" id="ccp:CHC_T00007756001"/>
<proteinExistence type="predicted"/>
<accession>R7QSV8</accession>
<evidence type="ECO:0000313" key="2">
    <source>
        <dbReference type="Proteomes" id="UP000012073"/>
    </source>
</evidence>
<dbReference type="RefSeq" id="XP_005711518.1">
    <property type="nucleotide sequence ID" value="XM_005711461.1"/>
</dbReference>
<dbReference type="Gramene" id="CDF41224">
    <property type="protein sequence ID" value="CDF41224"/>
    <property type="gene ID" value="CHC_T00007756001"/>
</dbReference>
<organism evidence="1 2">
    <name type="scientific">Chondrus crispus</name>
    <name type="common">Carrageen Irish moss</name>
    <name type="synonym">Polymorpha crispa</name>
    <dbReference type="NCBI Taxonomy" id="2769"/>
    <lineage>
        <taxon>Eukaryota</taxon>
        <taxon>Rhodophyta</taxon>
        <taxon>Florideophyceae</taxon>
        <taxon>Rhodymeniophycidae</taxon>
        <taxon>Gigartinales</taxon>
        <taxon>Gigartinaceae</taxon>
        <taxon>Chondrus</taxon>
    </lineage>
</organism>
<protein>
    <submittedName>
        <fullName evidence="1">Uncharacterized protein</fullName>
    </submittedName>
</protein>
<dbReference type="GeneID" id="17319233"/>
<dbReference type="Proteomes" id="UP000012073">
    <property type="component" value="Unassembled WGS sequence"/>
</dbReference>
<keyword evidence="2" id="KW-1185">Reference proteome</keyword>
<name>R7QSV8_CHOCR</name>
<gene>
    <name evidence="1" type="ORF">CHC_T00007756001</name>
</gene>
<dbReference type="EMBL" id="HG002328">
    <property type="protein sequence ID" value="CDF41224.1"/>
    <property type="molecule type" value="Genomic_DNA"/>
</dbReference>
<evidence type="ECO:0000313" key="1">
    <source>
        <dbReference type="EMBL" id="CDF41224.1"/>
    </source>
</evidence>
<dbReference type="AlphaFoldDB" id="R7QSV8"/>